<gene>
    <name evidence="2" type="ORF">E2C01_002609</name>
</gene>
<protein>
    <recommendedName>
        <fullName evidence="4">Sushi domain-containing protein</fullName>
    </recommendedName>
</protein>
<dbReference type="Gene3D" id="2.10.70.10">
    <property type="entry name" value="Complement Module, domain 1"/>
    <property type="match status" value="1"/>
</dbReference>
<feature type="region of interest" description="Disordered" evidence="1">
    <location>
        <begin position="157"/>
        <end position="180"/>
    </location>
</feature>
<evidence type="ECO:0000313" key="2">
    <source>
        <dbReference type="EMBL" id="MPC09984.1"/>
    </source>
</evidence>
<sequence>MHLNGTITFTCPPTTTTQSLATNQTLTCTTENVTNTFFYEPQTVEACDVCQETPSAVNATTSWSVDTIYTTGMEVVVTCFESHAFNLSGSPDQTISCLETGWSVPLPCYKGRGGGSRQGMWATARLADEGHCNQALHAGWSLATAATAHACLLPMATTPPLTRRPPTQQDGTSSPSRVYC</sequence>
<accession>A0A5B7CML6</accession>
<reference evidence="2 3" key="1">
    <citation type="submission" date="2019-05" db="EMBL/GenBank/DDBJ databases">
        <title>Another draft genome of Portunus trituberculatus and its Hox gene families provides insights of decapod evolution.</title>
        <authorList>
            <person name="Jeong J.-H."/>
            <person name="Song I."/>
            <person name="Kim S."/>
            <person name="Choi T."/>
            <person name="Kim D."/>
            <person name="Ryu S."/>
            <person name="Kim W."/>
        </authorList>
    </citation>
    <scope>NUCLEOTIDE SEQUENCE [LARGE SCALE GENOMIC DNA]</scope>
    <source>
        <tissue evidence="2">Muscle</tissue>
    </source>
</reference>
<comment type="caution">
    <text evidence="2">The sequence shown here is derived from an EMBL/GenBank/DDBJ whole genome shotgun (WGS) entry which is preliminary data.</text>
</comment>
<name>A0A5B7CML6_PORTR</name>
<feature type="compositionally biased region" description="Low complexity" evidence="1">
    <location>
        <begin position="158"/>
        <end position="167"/>
    </location>
</feature>
<dbReference type="OrthoDB" id="6381702at2759"/>
<proteinExistence type="predicted"/>
<feature type="compositionally biased region" description="Polar residues" evidence="1">
    <location>
        <begin position="168"/>
        <end position="180"/>
    </location>
</feature>
<dbReference type="Proteomes" id="UP000324222">
    <property type="component" value="Unassembled WGS sequence"/>
</dbReference>
<keyword evidence="3" id="KW-1185">Reference proteome</keyword>
<evidence type="ECO:0000256" key="1">
    <source>
        <dbReference type="SAM" id="MobiDB-lite"/>
    </source>
</evidence>
<dbReference type="EMBL" id="VSRR010000095">
    <property type="protein sequence ID" value="MPC09984.1"/>
    <property type="molecule type" value="Genomic_DNA"/>
</dbReference>
<organism evidence="2 3">
    <name type="scientific">Portunus trituberculatus</name>
    <name type="common">Swimming crab</name>
    <name type="synonym">Neptunus trituberculatus</name>
    <dbReference type="NCBI Taxonomy" id="210409"/>
    <lineage>
        <taxon>Eukaryota</taxon>
        <taxon>Metazoa</taxon>
        <taxon>Ecdysozoa</taxon>
        <taxon>Arthropoda</taxon>
        <taxon>Crustacea</taxon>
        <taxon>Multicrustacea</taxon>
        <taxon>Malacostraca</taxon>
        <taxon>Eumalacostraca</taxon>
        <taxon>Eucarida</taxon>
        <taxon>Decapoda</taxon>
        <taxon>Pleocyemata</taxon>
        <taxon>Brachyura</taxon>
        <taxon>Eubrachyura</taxon>
        <taxon>Portunoidea</taxon>
        <taxon>Portunidae</taxon>
        <taxon>Portuninae</taxon>
        <taxon>Portunus</taxon>
    </lineage>
</organism>
<evidence type="ECO:0000313" key="3">
    <source>
        <dbReference type="Proteomes" id="UP000324222"/>
    </source>
</evidence>
<evidence type="ECO:0008006" key="4">
    <source>
        <dbReference type="Google" id="ProtNLM"/>
    </source>
</evidence>
<dbReference type="AlphaFoldDB" id="A0A5B7CML6"/>